<name>A0A085B9C3_9FLAO</name>
<sequence length="457" mass="50659">MKTFLLIPLLVSQTFFSQSVSADLDKSVKEMMSAPNALAANLSFYVSDENGNPVYEFNGNKGLSTASTQKIFTSVAALETLGKDYQFKTTASYSGKISNGNLDGDFYITSNGDPTLGSWRYESYKPENFKQKLLEAVKKSGIKKISGNLIIDDSYFDFQSTPGGWPWNDLGNYYGAGTFGVNWRENQFDININGNQIKNYSYDLENVNWVNELKTGGSSDQSLIFTAPHSETAMVNGMLPAGKVTTVSGATPNPPMQLAIEIKKTLEENGILVSGKVSTYYNEKLEGKSVAKAPTSNLIFEHRSPTLDKIVYWFLRKSVNLYGETLIKTMAKEKRNNPTFETGIDFLKDFWKSKGINANMINFADGSGLSPQNYVSAKAQVQALLYAKKQNYFDVFYEGFPTQNGIKMKSGTIKDSKSFAGYQTSKTGKKYVFSIILNNYQGGSISNALFKVLDNLK</sequence>
<keyword evidence="2" id="KW-0378">Hydrolase</keyword>
<accession>A0A085B9C3</accession>
<dbReference type="STRING" id="421072.SAMN04488097_3440"/>
<dbReference type="RefSeq" id="WP_034978497.1">
    <property type="nucleotide sequence ID" value="NZ_FOFI01000005.1"/>
</dbReference>
<dbReference type="InterPro" id="IPR000667">
    <property type="entry name" value="Peptidase_S13"/>
</dbReference>
<reference evidence="3 4" key="1">
    <citation type="submission" date="2014-07" db="EMBL/GenBank/DDBJ databases">
        <title>Epilithonimonas lactis LMG 22401 Genome.</title>
        <authorList>
            <person name="Pipes S.E."/>
            <person name="Stropko S.J."/>
        </authorList>
    </citation>
    <scope>NUCLEOTIDE SEQUENCE [LARGE SCALE GENOMIC DNA]</scope>
    <source>
        <strain evidence="3 4">LMG 24401</strain>
    </source>
</reference>
<evidence type="ECO:0000256" key="2">
    <source>
        <dbReference type="ARBA" id="ARBA00022801"/>
    </source>
</evidence>
<proteinExistence type="inferred from homology"/>
<keyword evidence="4" id="KW-1185">Reference proteome</keyword>
<evidence type="ECO:0000313" key="3">
    <source>
        <dbReference type="EMBL" id="KFC19068.1"/>
    </source>
</evidence>
<comment type="caution">
    <text evidence="3">The sequence shown here is derived from an EMBL/GenBank/DDBJ whole genome shotgun (WGS) entry which is preliminary data.</text>
</comment>
<dbReference type="OrthoDB" id="9802627at2"/>
<dbReference type="PRINTS" id="PR00922">
    <property type="entry name" value="DADACBPTASE3"/>
</dbReference>
<organism evidence="3 4">
    <name type="scientific">Epilithonimonas lactis</name>
    <dbReference type="NCBI Taxonomy" id="421072"/>
    <lineage>
        <taxon>Bacteria</taxon>
        <taxon>Pseudomonadati</taxon>
        <taxon>Bacteroidota</taxon>
        <taxon>Flavobacteriia</taxon>
        <taxon>Flavobacteriales</taxon>
        <taxon>Weeksellaceae</taxon>
        <taxon>Chryseobacterium group</taxon>
        <taxon>Epilithonimonas</taxon>
    </lineage>
</organism>
<dbReference type="Pfam" id="PF02113">
    <property type="entry name" value="Peptidase_S13"/>
    <property type="match status" value="1"/>
</dbReference>
<dbReference type="Gene3D" id="3.40.710.10">
    <property type="entry name" value="DD-peptidase/beta-lactamase superfamily"/>
    <property type="match status" value="1"/>
</dbReference>
<gene>
    <name evidence="3" type="ORF">IO89_16260</name>
</gene>
<dbReference type="Gene3D" id="3.50.80.20">
    <property type="entry name" value="D-Ala-D-Ala carboxypeptidase C, peptidase S13"/>
    <property type="match status" value="1"/>
</dbReference>
<dbReference type="Proteomes" id="UP000028623">
    <property type="component" value="Unassembled WGS sequence"/>
</dbReference>
<dbReference type="InterPro" id="IPR012338">
    <property type="entry name" value="Beta-lactam/transpept-like"/>
</dbReference>
<dbReference type="GO" id="GO:0004185">
    <property type="term" value="F:serine-type carboxypeptidase activity"/>
    <property type="evidence" value="ECO:0007669"/>
    <property type="project" value="InterPro"/>
</dbReference>
<dbReference type="NCBIfam" id="TIGR00666">
    <property type="entry name" value="PBP4"/>
    <property type="match status" value="1"/>
</dbReference>
<dbReference type="EMBL" id="JPLY01000005">
    <property type="protein sequence ID" value="KFC19068.1"/>
    <property type="molecule type" value="Genomic_DNA"/>
</dbReference>
<evidence type="ECO:0000313" key="4">
    <source>
        <dbReference type="Proteomes" id="UP000028623"/>
    </source>
</evidence>
<dbReference type="PANTHER" id="PTHR30023">
    <property type="entry name" value="D-ALANYL-D-ALANINE CARBOXYPEPTIDASE"/>
    <property type="match status" value="1"/>
</dbReference>
<dbReference type="eggNOG" id="COG2027">
    <property type="taxonomic scope" value="Bacteria"/>
</dbReference>
<protein>
    <submittedName>
        <fullName evidence="3">Peptidase S13</fullName>
    </submittedName>
</protein>
<dbReference type="GO" id="GO:0006508">
    <property type="term" value="P:proteolysis"/>
    <property type="evidence" value="ECO:0007669"/>
    <property type="project" value="InterPro"/>
</dbReference>
<dbReference type="GO" id="GO:0000270">
    <property type="term" value="P:peptidoglycan metabolic process"/>
    <property type="evidence" value="ECO:0007669"/>
    <property type="project" value="TreeGrafter"/>
</dbReference>
<dbReference type="AlphaFoldDB" id="A0A085B9C3"/>
<dbReference type="SUPFAM" id="SSF56601">
    <property type="entry name" value="beta-lactamase/transpeptidase-like"/>
    <property type="match status" value="1"/>
</dbReference>
<dbReference type="PANTHER" id="PTHR30023:SF0">
    <property type="entry name" value="PENICILLIN-SENSITIVE CARBOXYPEPTIDASE A"/>
    <property type="match status" value="1"/>
</dbReference>
<evidence type="ECO:0000256" key="1">
    <source>
        <dbReference type="ARBA" id="ARBA00006096"/>
    </source>
</evidence>
<comment type="similarity">
    <text evidence="1">Belongs to the peptidase S13 family.</text>
</comment>